<evidence type="ECO:0000313" key="3">
    <source>
        <dbReference type="Proteomes" id="UP000187012"/>
    </source>
</evidence>
<dbReference type="AlphaFoldDB" id="A0A1N7SJC5"/>
<dbReference type="EMBL" id="CYGX02000075">
    <property type="protein sequence ID" value="SIT47503.1"/>
    <property type="molecule type" value="Genomic_DNA"/>
</dbReference>
<evidence type="ECO:0000256" key="1">
    <source>
        <dbReference type="SAM" id="MobiDB-lite"/>
    </source>
</evidence>
<evidence type="ECO:0000313" key="2">
    <source>
        <dbReference type="EMBL" id="SIT47503.1"/>
    </source>
</evidence>
<dbReference type="STRING" id="1247936.BN2475_750013"/>
<name>A0A1N7SJC5_9BURK</name>
<feature type="region of interest" description="Disordered" evidence="1">
    <location>
        <begin position="96"/>
        <end position="118"/>
    </location>
</feature>
<proteinExistence type="predicted"/>
<sequence length="118" mass="12412">MAEDANGRVRIHSTGLRTFGLHLNPMQAVVFCVDEGAAVQAPDGKDGMSPPSHDAPTVMVSTAGATALESVCVEWCHRRCIVRHCPSHTSVQLVDVRSHTGGRSRGNPSARSGPASPT</sequence>
<dbReference type="Proteomes" id="UP000187012">
    <property type="component" value="Unassembled WGS sequence"/>
</dbReference>
<protein>
    <submittedName>
        <fullName evidence="2">Uncharacterized protein</fullName>
    </submittedName>
</protein>
<reference evidence="2 3" key="1">
    <citation type="submission" date="2016-12" db="EMBL/GenBank/DDBJ databases">
        <authorList>
            <person name="Song W.-J."/>
            <person name="Kurnit D.M."/>
        </authorList>
    </citation>
    <scope>NUCLEOTIDE SEQUENCE [LARGE SCALE GENOMIC DNA]</scope>
    <source>
        <strain evidence="2 3">STM7296</strain>
    </source>
</reference>
<keyword evidence="3" id="KW-1185">Reference proteome</keyword>
<gene>
    <name evidence="2" type="ORF">BN2475_750013</name>
</gene>
<organism evidence="2 3">
    <name type="scientific">Paraburkholderia ribeironis</name>
    <dbReference type="NCBI Taxonomy" id="1247936"/>
    <lineage>
        <taxon>Bacteria</taxon>
        <taxon>Pseudomonadati</taxon>
        <taxon>Pseudomonadota</taxon>
        <taxon>Betaproteobacteria</taxon>
        <taxon>Burkholderiales</taxon>
        <taxon>Burkholderiaceae</taxon>
        <taxon>Paraburkholderia</taxon>
    </lineage>
</organism>
<accession>A0A1N7SJC5</accession>